<dbReference type="GO" id="GO:0055085">
    <property type="term" value="P:transmembrane transport"/>
    <property type="evidence" value="ECO:0007669"/>
    <property type="project" value="InterPro"/>
</dbReference>
<evidence type="ECO:0000256" key="6">
    <source>
        <dbReference type="ARBA" id="ARBA00023136"/>
    </source>
</evidence>
<feature type="transmembrane region" description="Helical" evidence="7">
    <location>
        <begin position="12"/>
        <end position="37"/>
    </location>
</feature>
<evidence type="ECO:0000259" key="8">
    <source>
        <dbReference type="PROSITE" id="PS50928"/>
    </source>
</evidence>
<dbReference type="CDD" id="cd06261">
    <property type="entry name" value="TM_PBP2"/>
    <property type="match status" value="1"/>
</dbReference>
<sequence>MTWLLRRATSLAFIVGLPLVVFVALWFGTAGSTNFYLPSMQVIMDSLASDWLGSRLGDDVLPSLARLAMGYLLAAVLGVGLGVLVGLSRPVRQVLEPVLEFFRAIPPPVLVPVLILFAGIGTTMKVFVIASGAVWPILLNSVEGVRAVDPVQLDTARCYRFSRRALLRRVVLPAASPQIFAGLRQALSIAIILMVISEMFAATNGLGFAIVQLQRSFAIPEMWAGIVVLGLLGFVLSILFRFVEDRVLAWHRGLRRAERS</sequence>
<accession>A0A3B0A4B3</accession>
<keyword evidence="2 7" id="KW-0813">Transport</keyword>
<comment type="caution">
    <text evidence="9">The sequence shown here is derived from an EMBL/GenBank/DDBJ whole genome shotgun (WGS) entry which is preliminary data.</text>
</comment>
<dbReference type="Gene3D" id="1.10.3720.10">
    <property type="entry name" value="MetI-like"/>
    <property type="match status" value="1"/>
</dbReference>
<dbReference type="InterPro" id="IPR000515">
    <property type="entry name" value="MetI-like"/>
</dbReference>
<evidence type="ECO:0000256" key="7">
    <source>
        <dbReference type="RuleBase" id="RU363032"/>
    </source>
</evidence>
<dbReference type="Proteomes" id="UP000279968">
    <property type="component" value="Unassembled WGS sequence"/>
</dbReference>
<evidence type="ECO:0000256" key="2">
    <source>
        <dbReference type="ARBA" id="ARBA00022448"/>
    </source>
</evidence>
<keyword evidence="4 7" id="KW-0812">Transmembrane</keyword>
<protein>
    <submittedName>
        <fullName evidence="9">ABC transporter permease</fullName>
    </submittedName>
</protein>
<keyword evidence="5 7" id="KW-1133">Transmembrane helix</keyword>
<organism evidence="9 10">
    <name type="scientific">Micromonospora costi</name>
    <dbReference type="NCBI Taxonomy" id="1530042"/>
    <lineage>
        <taxon>Bacteria</taxon>
        <taxon>Bacillati</taxon>
        <taxon>Actinomycetota</taxon>
        <taxon>Actinomycetes</taxon>
        <taxon>Micromonosporales</taxon>
        <taxon>Micromonosporaceae</taxon>
        <taxon>Micromonospora</taxon>
    </lineage>
</organism>
<dbReference type="AlphaFoldDB" id="A0A3B0A4B3"/>
<feature type="domain" description="ABC transmembrane type-1" evidence="8">
    <location>
        <begin position="60"/>
        <end position="244"/>
    </location>
</feature>
<evidence type="ECO:0000313" key="10">
    <source>
        <dbReference type="Proteomes" id="UP000279968"/>
    </source>
</evidence>
<comment type="similarity">
    <text evidence="7">Belongs to the binding-protein-dependent transport system permease family.</text>
</comment>
<keyword evidence="10" id="KW-1185">Reference proteome</keyword>
<name>A0A3B0A4B3_9ACTN</name>
<dbReference type="GO" id="GO:0005886">
    <property type="term" value="C:plasma membrane"/>
    <property type="evidence" value="ECO:0007669"/>
    <property type="project" value="UniProtKB-SubCell"/>
</dbReference>
<dbReference type="PROSITE" id="PS50928">
    <property type="entry name" value="ABC_TM1"/>
    <property type="match status" value="1"/>
</dbReference>
<dbReference type="RefSeq" id="WP_120779477.1">
    <property type="nucleotide sequence ID" value="NZ_JBHLUP010000002.1"/>
</dbReference>
<evidence type="ECO:0000256" key="4">
    <source>
        <dbReference type="ARBA" id="ARBA00022692"/>
    </source>
</evidence>
<reference evidence="9 10" key="1">
    <citation type="journal article" date="2015" name="Int. J. Syst. Evol. Microbiol.">
        <title>Micromonospora costi sp. nov., isolated from a leaf of Costus speciosus.</title>
        <authorList>
            <person name="Thawai C."/>
        </authorList>
    </citation>
    <scope>NUCLEOTIDE SEQUENCE [LARGE SCALE GENOMIC DNA]</scope>
    <source>
        <strain evidence="9 10">CS1-12</strain>
    </source>
</reference>
<gene>
    <name evidence="9" type="ORF">D7193_11375</name>
</gene>
<dbReference type="OrthoDB" id="3173654at2"/>
<dbReference type="InterPro" id="IPR035906">
    <property type="entry name" value="MetI-like_sf"/>
</dbReference>
<feature type="transmembrane region" description="Helical" evidence="7">
    <location>
        <begin position="68"/>
        <end position="88"/>
    </location>
</feature>
<evidence type="ECO:0000256" key="1">
    <source>
        <dbReference type="ARBA" id="ARBA00004651"/>
    </source>
</evidence>
<feature type="transmembrane region" description="Helical" evidence="7">
    <location>
        <begin position="109"/>
        <end position="138"/>
    </location>
</feature>
<dbReference type="PANTHER" id="PTHR30151:SF0">
    <property type="entry name" value="ABC TRANSPORTER PERMEASE PROTEIN MJ0413-RELATED"/>
    <property type="match status" value="1"/>
</dbReference>
<evidence type="ECO:0000313" key="9">
    <source>
        <dbReference type="EMBL" id="RKN55289.1"/>
    </source>
</evidence>
<dbReference type="EMBL" id="RBAN01000002">
    <property type="protein sequence ID" value="RKN55289.1"/>
    <property type="molecule type" value="Genomic_DNA"/>
</dbReference>
<keyword evidence="3" id="KW-1003">Cell membrane</keyword>
<dbReference type="SUPFAM" id="SSF161098">
    <property type="entry name" value="MetI-like"/>
    <property type="match status" value="1"/>
</dbReference>
<comment type="subcellular location">
    <subcellularLocation>
        <location evidence="1 7">Cell membrane</location>
        <topology evidence="1 7">Multi-pass membrane protein</topology>
    </subcellularLocation>
</comment>
<proteinExistence type="inferred from homology"/>
<dbReference type="Pfam" id="PF00528">
    <property type="entry name" value="BPD_transp_1"/>
    <property type="match status" value="1"/>
</dbReference>
<feature type="transmembrane region" description="Helical" evidence="7">
    <location>
        <begin position="186"/>
        <end position="211"/>
    </location>
</feature>
<evidence type="ECO:0000256" key="5">
    <source>
        <dbReference type="ARBA" id="ARBA00022989"/>
    </source>
</evidence>
<keyword evidence="6 7" id="KW-0472">Membrane</keyword>
<dbReference type="PANTHER" id="PTHR30151">
    <property type="entry name" value="ALKANE SULFONATE ABC TRANSPORTER-RELATED, MEMBRANE SUBUNIT"/>
    <property type="match status" value="1"/>
</dbReference>
<feature type="transmembrane region" description="Helical" evidence="7">
    <location>
        <begin position="223"/>
        <end position="243"/>
    </location>
</feature>
<evidence type="ECO:0000256" key="3">
    <source>
        <dbReference type="ARBA" id="ARBA00022475"/>
    </source>
</evidence>